<dbReference type="EC" id="2.1.1.171" evidence="3 8"/>
<evidence type="ECO:0000256" key="7">
    <source>
        <dbReference type="ARBA" id="ARBA00048326"/>
    </source>
</evidence>
<dbReference type="Proteomes" id="UP000262917">
    <property type="component" value="Unassembled WGS sequence"/>
</dbReference>
<keyword evidence="10" id="KW-1185">Reference proteome</keyword>
<evidence type="ECO:0000313" key="9">
    <source>
        <dbReference type="EMBL" id="RFP62335.1"/>
    </source>
</evidence>
<dbReference type="PIRSF" id="PIRSF004553">
    <property type="entry name" value="CHP00095"/>
    <property type="match status" value="1"/>
</dbReference>
<evidence type="ECO:0000313" key="10">
    <source>
        <dbReference type="Proteomes" id="UP000262917"/>
    </source>
</evidence>
<dbReference type="Pfam" id="PF03602">
    <property type="entry name" value="Cons_hypoth95"/>
    <property type="match status" value="1"/>
</dbReference>
<dbReference type="SUPFAM" id="SSF53335">
    <property type="entry name" value="S-adenosyl-L-methionine-dependent methyltransferases"/>
    <property type="match status" value="1"/>
</dbReference>
<dbReference type="PROSITE" id="PS00092">
    <property type="entry name" value="N6_MTASE"/>
    <property type="match status" value="1"/>
</dbReference>
<reference evidence="9 10" key="1">
    <citation type="submission" date="2018-08" db="EMBL/GenBank/DDBJ databases">
        <title>Lysobacter weifangensis sp. nov., a new member of the family 'Xanthomonadaceae', isolated from soil in a farmland.</title>
        <authorList>
            <person name="Zhao H."/>
        </authorList>
    </citation>
    <scope>NUCLEOTIDE SEQUENCE [LARGE SCALE GENOMIC DNA]</scope>
    <source>
        <strain evidence="9 10">WF-2</strain>
    </source>
</reference>
<name>A0A372DS00_9GAMM</name>
<dbReference type="PANTHER" id="PTHR43542">
    <property type="entry name" value="METHYLTRANSFERASE"/>
    <property type="match status" value="1"/>
</dbReference>
<proteinExistence type="inferred from homology"/>
<dbReference type="EMBL" id="QVPD01000001">
    <property type="protein sequence ID" value="RFP62335.1"/>
    <property type="molecule type" value="Genomic_DNA"/>
</dbReference>
<gene>
    <name evidence="9" type="primary">rsmD</name>
    <name evidence="9" type="ORF">D0Y53_00455</name>
</gene>
<accession>A0A372DS00</accession>
<protein>
    <recommendedName>
        <fullName evidence="4 8">Ribosomal RNA small subunit methyltransferase D</fullName>
        <ecNumber evidence="3 8">2.1.1.171</ecNumber>
    </recommendedName>
</protein>
<dbReference type="OrthoDB" id="9803017at2"/>
<evidence type="ECO:0000256" key="3">
    <source>
        <dbReference type="ARBA" id="ARBA00012141"/>
    </source>
</evidence>
<keyword evidence="8" id="KW-0698">rRNA processing</keyword>
<evidence type="ECO:0000256" key="8">
    <source>
        <dbReference type="PIRNR" id="PIRNR004553"/>
    </source>
</evidence>
<dbReference type="RefSeq" id="WP_117201155.1">
    <property type="nucleotide sequence ID" value="NZ_JBHTBK010000013.1"/>
</dbReference>
<comment type="caution">
    <text evidence="9">The sequence shown here is derived from an EMBL/GenBank/DDBJ whole genome shotgun (WGS) entry which is preliminary data.</text>
</comment>
<comment type="similarity">
    <text evidence="2 8">Belongs to the methyltransferase superfamily. RsmD family.</text>
</comment>
<keyword evidence="8" id="KW-0949">S-adenosyl-L-methionine</keyword>
<dbReference type="PANTHER" id="PTHR43542:SF1">
    <property type="entry name" value="METHYLTRANSFERASE"/>
    <property type="match status" value="1"/>
</dbReference>
<dbReference type="InterPro" id="IPR002052">
    <property type="entry name" value="DNA_methylase_N6_adenine_CS"/>
</dbReference>
<dbReference type="AlphaFoldDB" id="A0A372DS00"/>
<evidence type="ECO:0000256" key="4">
    <source>
        <dbReference type="ARBA" id="ARBA00013682"/>
    </source>
</evidence>
<sequence>MSRRRDNGPPGAVRIIGGRWRGTRLAVADAAGLRPSSDRVRETLFNWLQPKLPGARVLDLFAGSGALGLEALSRGAREALLVERDPRLAATLRDTVTRLQAGAQAQVVRADALAWLRAPAHGRFDVVFLDPPFAAGLWDAALALLPPWLAVDAWLYLEAPLAAAPVPGADWSAHRAGSTREVRYTLYRRVQRPPAAAATLAADPNADAATQ</sequence>
<dbReference type="InterPro" id="IPR029063">
    <property type="entry name" value="SAM-dependent_MTases_sf"/>
</dbReference>
<evidence type="ECO:0000256" key="5">
    <source>
        <dbReference type="ARBA" id="ARBA00022603"/>
    </source>
</evidence>
<keyword evidence="6 8" id="KW-0808">Transferase</keyword>
<dbReference type="InterPro" id="IPR004398">
    <property type="entry name" value="RNA_MeTrfase_RsmD"/>
</dbReference>
<evidence type="ECO:0000256" key="2">
    <source>
        <dbReference type="ARBA" id="ARBA00005269"/>
    </source>
</evidence>
<dbReference type="NCBIfam" id="TIGR00095">
    <property type="entry name" value="16S rRNA (guanine(966)-N(2))-methyltransferase RsmD"/>
    <property type="match status" value="1"/>
</dbReference>
<dbReference type="GO" id="GO:0003676">
    <property type="term" value="F:nucleic acid binding"/>
    <property type="evidence" value="ECO:0007669"/>
    <property type="project" value="InterPro"/>
</dbReference>
<evidence type="ECO:0000256" key="6">
    <source>
        <dbReference type="ARBA" id="ARBA00022679"/>
    </source>
</evidence>
<dbReference type="GO" id="GO:0052913">
    <property type="term" value="F:16S rRNA (guanine(966)-N(2))-methyltransferase activity"/>
    <property type="evidence" value="ECO:0007669"/>
    <property type="project" value="UniProtKB-EC"/>
</dbReference>
<dbReference type="CDD" id="cd02440">
    <property type="entry name" value="AdoMet_MTases"/>
    <property type="match status" value="1"/>
</dbReference>
<comment type="function">
    <text evidence="1 8">Specifically methylates the guanine in position 966 of 16S rRNA in the assembled 30S particle.</text>
</comment>
<keyword evidence="5 8" id="KW-0489">Methyltransferase</keyword>
<comment type="catalytic activity">
    <reaction evidence="7 8">
        <text>guanosine(966) in 16S rRNA + S-adenosyl-L-methionine = N(2)-methylguanosine(966) in 16S rRNA + S-adenosyl-L-homocysteine + H(+)</text>
        <dbReference type="Rhea" id="RHEA:23548"/>
        <dbReference type="Rhea" id="RHEA-COMP:10211"/>
        <dbReference type="Rhea" id="RHEA-COMP:10212"/>
        <dbReference type="ChEBI" id="CHEBI:15378"/>
        <dbReference type="ChEBI" id="CHEBI:57856"/>
        <dbReference type="ChEBI" id="CHEBI:59789"/>
        <dbReference type="ChEBI" id="CHEBI:74269"/>
        <dbReference type="ChEBI" id="CHEBI:74481"/>
        <dbReference type="EC" id="2.1.1.171"/>
    </reaction>
</comment>
<organism evidence="9 10">
    <name type="scientific">Cognatiluteimonas weifangensis</name>
    <dbReference type="NCBI Taxonomy" id="2303539"/>
    <lineage>
        <taxon>Bacteria</taxon>
        <taxon>Pseudomonadati</taxon>
        <taxon>Pseudomonadota</taxon>
        <taxon>Gammaproteobacteria</taxon>
        <taxon>Lysobacterales</taxon>
        <taxon>Lysobacteraceae</taxon>
        <taxon>Cognatiluteimonas</taxon>
    </lineage>
</organism>
<dbReference type="Gene3D" id="3.40.50.150">
    <property type="entry name" value="Vaccinia Virus protein VP39"/>
    <property type="match status" value="1"/>
</dbReference>
<evidence type="ECO:0000256" key="1">
    <source>
        <dbReference type="ARBA" id="ARBA00002649"/>
    </source>
</evidence>